<name>A0AC61Y7B7_9FLAO</name>
<dbReference type="Proteomes" id="UP000356253">
    <property type="component" value="Unassembled WGS sequence"/>
</dbReference>
<evidence type="ECO:0000313" key="1">
    <source>
        <dbReference type="EMBL" id="VVV00394.1"/>
    </source>
</evidence>
<organism evidence="1 2">
    <name type="scientific">Mesonia oceanica</name>
    <dbReference type="NCBI Taxonomy" id="2687242"/>
    <lineage>
        <taxon>Bacteria</taxon>
        <taxon>Pseudomonadati</taxon>
        <taxon>Bacteroidota</taxon>
        <taxon>Flavobacteriia</taxon>
        <taxon>Flavobacteriales</taxon>
        <taxon>Flavobacteriaceae</taxon>
        <taxon>Mesonia</taxon>
    </lineage>
</organism>
<gene>
    <name evidence="1" type="ORF">FVB9532_01664</name>
</gene>
<keyword evidence="2" id="KW-1185">Reference proteome</keyword>
<reference evidence="1" key="1">
    <citation type="submission" date="2019-09" db="EMBL/GenBank/DDBJ databases">
        <authorList>
            <person name="Rodrigo-Torres L."/>
            <person name="Arahal R. D."/>
            <person name="Lucena T."/>
        </authorList>
    </citation>
    <scope>NUCLEOTIDE SEQUENCE</scope>
    <source>
        <strain evidence="1">ISS653</strain>
    </source>
</reference>
<protein>
    <submittedName>
        <fullName evidence="1">Uncharacterized protein</fullName>
    </submittedName>
</protein>
<comment type="caution">
    <text evidence="1">The sequence shown here is derived from an EMBL/GenBank/DDBJ whole genome shotgun (WGS) entry which is preliminary data.</text>
</comment>
<proteinExistence type="predicted"/>
<dbReference type="EMBL" id="CABVMM010000005">
    <property type="protein sequence ID" value="VVV00394.1"/>
    <property type="molecule type" value="Genomic_DNA"/>
</dbReference>
<evidence type="ECO:0000313" key="2">
    <source>
        <dbReference type="Proteomes" id="UP000356253"/>
    </source>
</evidence>
<accession>A0AC61Y7B7</accession>
<sequence length="252" mass="29957">MTEQNLNHTYSFASHIDGNIQSEIGLWNYDEDIFIKRSLNFNRKTLLHHYIETTLWNDYNRDIRKYGGDYTHHIESFYELFLEFVPSKNPFKNLEKLDDYELDLYNDKFTEIWINKENDFRKLFNIIADNVFYLLFNNRSLLLKFNEKIAETVSDTLYEESVLTEKGKIARKNIPQWVKKAVYSRDKGRCIKCSTDLSGILSTDRRQNYDHIVPLNLFGVNDPTNIQLLCQSCNLTKSGNIIETTDLYAEWW</sequence>